<gene>
    <name evidence="1" type="primary">ORF19232</name>
</gene>
<feature type="non-terminal residue" evidence="1">
    <location>
        <position position="1"/>
    </location>
</feature>
<protein>
    <submittedName>
        <fullName evidence="1">Uncharacterized protein</fullName>
    </submittedName>
</protein>
<proteinExistence type="predicted"/>
<sequence length="55" mass="6227">CLPADKEELQTIYTTNRNATIFSLTMEIVEVTAADLVRVKLASMHDVFLVSMLRK</sequence>
<accession>A0A0B6Y9W6</accession>
<organism evidence="1">
    <name type="scientific">Arion vulgaris</name>
    <dbReference type="NCBI Taxonomy" id="1028688"/>
    <lineage>
        <taxon>Eukaryota</taxon>
        <taxon>Metazoa</taxon>
        <taxon>Spiralia</taxon>
        <taxon>Lophotrochozoa</taxon>
        <taxon>Mollusca</taxon>
        <taxon>Gastropoda</taxon>
        <taxon>Heterobranchia</taxon>
        <taxon>Euthyneura</taxon>
        <taxon>Panpulmonata</taxon>
        <taxon>Eupulmonata</taxon>
        <taxon>Stylommatophora</taxon>
        <taxon>Helicina</taxon>
        <taxon>Arionoidea</taxon>
        <taxon>Arionidae</taxon>
        <taxon>Arion</taxon>
    </lineage>
</organism>
<evidence type="ECO:0000313" key="1">
    <source>
        <dbReference type="EMBL" id="CEK53142.1"/>
    </source>
</evidence>
<name>A0A0B6Y9W6_9EUPU</name>
<dbReference type="EMBL" id="HACG01006277">
    <property type="protein sequence ID" value="CEK53142.1"/>
    <property type="molecule type" value="Transcribed_RNA"/>
</dbReference>
<reference evidence="1" key="1">
    <citation type="submission" date="2014-12" db="EMBL/GenBank/DDBJ databases">
        <title>Insight into the proteome of Arion vulgaris.</title>
        <authorList>
            <person name="Aradska J."/>
            <person name="Bulat T."/>
            <person name="Smidak R."/>
            <person name="Sarate P."/>
            <person name="Gangsoo J."/>
            <person name="Sialana F."/>
            <person name="Bilban M."/>
            <person name="Lubec G."/>
        </authorList>
    </citation>
    <scope>NUCLEOTIDE SEQUENCE</scope>
    <source>
        <tissue evidence="1">Skin</tissue>
    </source>
</reference>
<dbReference type="AlphaFoldDB" id="A0A0B6Y9W6"/>